<evidence type="ECO:0000256" key="2">
    <source>
        <dbReference type="SAM" id="SignalP"/>
    </source>
</evidence>
<dbReference type="Proteomes" id="UP000182841">
    <property type="component" value="Unassembled WGS sequence"/>
</dbReference>
<protein>
    <recommendedName>
        <fullName evidence="5">Lipoprotein</fullName>
    </recommendedName>
</protein>
<reference evidence="4" key="1">
    <citation type="submission" date="2016-10" db="EMBL/GenBank/DDBJ databases">
        <authorList>
            <person name="Varghese N."/>
            <person name="Submissions S."/>
        </authorList>
    </citation>
    <scope>NUCLEOTIDE SEQUENCE [LARGE SCALE GENOMIC DNA]</scope>
    <source>
        <strain evidence="4">CGMCC 4.6825</strain>
    </source>
</reference>
<evidence type="ECO:0008006" key="5">
    <source>
        <dbReference type="Google" id="ProtNLM"/>
    </source>
</evidence>
<organism evidence="3 4">
    <name type="scientific">Streptomyces qinglanensis</name>
    <dbReference type="NCBI Taxonomy" id="943816"/>
    <lineage>
        <taxon>Bacteria</taxon>
        <taxon>Bacillati</taxon>
        <taxon>Actinomycetota</taxon>
        <taxon>Actinomycetes</taxon>
        <taxon>Kitasatosporales</taxon>
        <taxon>Streptomycetaceae</taxon>
        <taxon>Streptomyces</taxon>
    </lineage>
</organism>
<sequence length="226" mass="22280">MNVRRSVALGAAVVALGALGACGSGDGEEGGPSRKGGGALPGGVGAQGGAGGDTPEGGDPLGGGGALAGSDGDGTAGQPGALPRAGNTASIAAYLNSYVSCGSATPGPQYDASEAPAAWGREEAADESWAIAQRGVCRDGNGRPIALLAVDDMKKFQTAARRDGGGGFLVGQDFAVVPVGDSTIRRLEPSPLMFLNCEPDFTVPDGYTKQPGRVDGCVVTDYLPAD</sequence>
<dbReference type="EMBL" id="FOGO01000010">
    <property type="protein sequence ID" value="SES17009.1"/>
    <property type="molecule type" value="Genomic_DNA"/>
</dbReference>
<feature type="compositionally biased region" description="Gly residues" evidence="1">
    <location>
        <begin position="33"/>
        <end position="77"/>
    </location>
</feature>
<dbReference type="PROSITE" id="PS51257">
    <property type="entry name" value="PROKAR_LIPOPROTEIN"/>
    <property type="match status" value="1"/>
</dbReference>
<evidence type="ECO:0000313" key="3">
    <source>
        <dbReference type="EMBL" id="SES17009.1"/>
    </source>
</evidence>
<keyword evidence="2" id="KW-0732">Signal</keyword>
<feature type="region of interest" description="Disordered" evidence="1">
    <location>
        <begin position="24"/>
        <end position="83"/>
    </location>
</feature>
<accession>A0A1H9V618</accession>
<dbReference type="AlphaFoldDB" id="A0A1H9V618"/>
<gene>
    <name evidence="3" type="ORF">SAMN05421870_110178</name>
</gene>
<evidence type="ECO:0000256" key="1">
    <source>
        <dbReference type="SAM" id="MobiDB-lite"/>
    </source>
</evidence>
<dbReference type="RefSeq" id="WP_239502129.1">
    <property type="nucleotide sequence ID" value="NZ_FOGO01000010.1"/>
</dbReference>
<name>A0A1H9V618_9ACTN</name>
<keyword evidence="4" id="KW-1185">Reference proteome</keyword>
<feature type="signal peptide" evidence="2">
    <location>
        <begin position="1"/>
        <end position="20"/>
    </location>
</feature>
<feature type="chain" id="PRO_5010300304" description="Lipoprotein" evidence="2">
    <location>
        <begin position="21"/>
        <end position="226"/>
    </location>
</feature>
<evidence type="ECO:0000313" key="4">
    <source>
        <dbReference type="Proteomes" id="UP000182841"/>
    </source>
</evidence>
<proteinExistence type="predicted"/>